<evidence type="ECO:0000256" key="1">
    <source>
        <dbReference type="SAM" id="MobiDB-lite"/>
    </source>
</evidence>
<feature type="domain" description="PAZ" evidence="2">
    <location>
        <begin position="286"/>
        <end position="380"/>
    </location>
</feature>
<feature type="compositionally biased region" description="Gly residues" evidence="1">
    <location>
        <begin position="12"/>
        <end position="32"/>
    </location>
</feature>
<sequence>MPPRSASVRGGSARGAGGSARGGRGAARGGPQIGLATGSHITTVGVRRPDFGTNGKPLPIYVNSFVTTIPESIIHHYDGTSSTFSVIAPSEKILPARLNMDLVKQMQTVVAPQIFSPRAVYDGRKNMFAARELPFESGTKEFNVSLSETRAESNGKGPKIYKIRLTKVAEINPEVLKRFIAGDQSHDNTVLTAITALNVVIRMEPTMKFPFNVRSFFTDRETKDIGAGLQLWRGYFQSVRPASGKMLINVDISTGTMYKAGPLLGLCLEYIGKNDPNFLAPKRGFPDRERLRLQRFISGIRILTTHPGPDGTVQQTPRVVKKLSTAGAAALNFTMREGGTMTVAEYFQRTQNRKLQFPDVICVEVGSGALIPLELCTVPPGQIMRKQVPPEKTKDVLDFATKKPKDRLASIVNGLGVLAYGQSEYVRQFGMNVNSSGPLKIQARILKPPTLKYGPGSKQLTITPNNGAWNMVDKRFFKPVEIPRWVVVIYEQQRRFGDNAARDMIAGLVSSCRDVGIRIVETPYVYWENGQGRIADQLRAAGAACVAAMGAGPNLVVVILPEGGNDIYTAVKQFGDITMGVATQCMKSSKCFRAKPQYYANVSLKINVKLGGINTIPDPSSVSVLTDPHNPTIVMGKIFYNIMRLLLSGFTAGADVIHPAPGSDGRPSFTALVANVDSDTAKYIADSRVQTSRQEMIEDLDSMSKHVLQMYMRYREMAEKKEQGNTAPKRIIFYRDGVSEGQFKQVLDLELPLLKKSCMELGIDPKITIIVVGKRHHVRFFPQNDRDGDRSGNCHAGTVVDREVSHPTEFDFYLQSHGGLLGTSRPAHYSILYDENNFSADSLQSLSFALCHVYARSTRSVSIPAPVYYADIVCSRAKNHYDPQGTVDFSDTATQIDGSQADTSLEAFRRGFKPLHKAQSTLMYFS</sequence>
<dbReference type="Proteomes" id="UP000807353">
    <property type="component" value="Unassembled WGS sequence"/>
</dbReference>
<dbReference type="Pfam" id="PF16486">
    <property type="entry name" value="ArgoN"/>
    <property type="match status" value="1"/>
</dbReference>
<evidence type="ECO:0000313" key="5">
    <source>
        <dbReference type="Proteomes" id="UP000807353"/>
    </source>
</evidence>
<feature type="compositionally biased region" description="Low complexity" evidence="1">
    <location>
        <begin position="1"/>
        <end position="11"/>
    </location>
</feature>
<dbReference type="Pfam" id="PF08699">
    <property type="entry name" value="ArgoL1"/>
    <property type="match status" value="1"/>
</dbReference>
<dbReference type="OrthoDB" id="10252740at2759"/>
<dbReference type="SMART" id="SM01163">
    <property type="entry name" value="DUF1785"/>
    <property type="match status" value="1"/>
</dbReference>
<name>A0A9P6CL33_9AGAR</name>
<dbReference type="CDD" id="cd04657">
    <property type="entry name" value="Piwi_ago-like"/>
    <property type="match status" value="1"/>
</dbReference>
<dbReference type="Pfam" id="PF16487">
    <property type="entry name" value="ArgoMid"/>
    <property type="match status" value="1"/>
</dbReference>
<dbReference type="PROSITE" id="PS50822">
    <property type="entry name" value="PIWI"/>
    <property type="match status" value="1"/>
</dbReference>
<evidence type="ECO:0000313" key="4">
    <source>
        <dbReference type="EMBL" id="KAF9464484.1"/>
    </source>
</evidence>
<dbReference type="InterPro" id="IPR032472">
    <property type="entry name" value="ArgoL2"/>
</dbReference>
<keyword evidence="5" id="KW-1185">Reference proteome</keyword>
<dbReference type="InterPro" id="IPR036397">
    <property type="entry name" value="RNaseH_sf"/>
</dbReference>
<proteinExistence type="predicted"/>
<dbReference type="InterPro" id="IPR036085">
    <property type="entry name" value="PAZ_dom_sf"/>
</dbReference>
<dbReference type="Pfam" id="PF16488">
    <property type="entry name" value="ArgoL2"/>
    <property type="match status" value="1"/>
</dbReference>
<dbReference type="Gene3D" id="3.40.50.2300">
    <property type="match status" value="1"/>
</dbReference>
<dbReference type="SMART" id="SM00950">
    <property type="entry name" value="Piwi"/>
    <property type="match status" value="1"/>
</dbReference>
<evidence type="ECO:0000259" key="3">
    <source>
        <dbReference type="PROSITE" id="PS50822"/>
    </source>
</evidence>
<dbReference type="SUPFAM" id="SSF101690">
    <property type="entry name" value="PAZ domain"/>
    <property type="match status" value="1"/>
</dbReference>
<dbReference type="AlphaFoldDB" id="A0A9P6CL33"/>
<dbReference type="CDD" id="cd02846">
    <property type="entry name" value="PAZ_argonaute_like"/>
    <property type="match status" value="1"/>
</dbReference>
<dbReference type="Pfam" id="PF02170">
    <property type="entry name" value="PAZ"/>
    <property type="match status" value="1"/>
</dbReference>
<evidence type="ECO:0000259" key="2">
    <source>
        <dbReference type="PROSITE" id="PS50821"/>
    </source>
</evidence>
<dbReference type="SUPFAM" id="SSF53098">
    <property type="entry name" value="Ribonuclease H-like"/>
    <property type="match status" value="1"/>
</dbReference>
<dbReference type="Gene3D" id="2.170.260.10">
    <property type="entry name" value="paz domain"/>
    <property type="match status" value="1"/>
</dbReference>
<dbReference type="Pfam" id="PF02171">
    <property type="entry name" value="Piwi"/>
    <property type="match status" value="1"/>
</dbReference>
<dbReference type="InterPro" id="IPR032474">
    <property type="entry name" value="Argonaute_N"/>
</dbReference>
<reference evidence="4" key="1">
    <citation type="submission" date="2020-11" db="EMBL/GenBank/DDBJ databases">
        <authorList>
            <consortium name="DOE Joint Genome Institute"/>
            <person name="Ahrendt S."/>
            <person name="Riley R."/>
            <person name="Andreopoulos W."/>
            <person name="Labutti K."/>
            <person name="Pangilinan J."/>
            <person name="Ruiz-Duenas F.J."/>
            <person name="Barrasa J.M."/>
            <person name="Sanchez-Garcia M."/>
            <person name="Camarero S."/>
            <person name="Miyauchi S."/>
            <person name="Serrano A."/>
            <person name="Linde D."/>
            <person name="Babiker R."/>
            <person name="Drula E."/>
            <person name="Ayuso-Fernandez I."/>
            <person name="Pacheco R."/>
            <person name="Padilla G."/>
            <person name="Ferreira P."/>
            <person name="Barriuso J."/>
            <person name="Kellner H."/>
            <person name="Castanera R."/>
            <person name="Alfaro M."/>
            <person name="Ramirez L."/>
            <person name="Pisabarro A.G."/>
            <person name="Kuo A."/>
            <person name="Tritt A."/>
            <person name="Lipzen A."/>
            <person name="He G."/>
            <person name="Yan M."/>
            <person name="Ng V."/>
            <person name="Cullen D."/>
            <person name="Martin F."/>
            <person name="Rosso M.-N."/>
            <person name="Henrissat B."/>
            <person name="Hibbett D."/>
            <person name="Martinez A.T."/>
            <person name="Grigoriev I.V."/>
        </authorList>
    </citation>
    <scope>NUCLEOTIDE SEQUENCE</scope>
    <source>
        <strain evidence="4">CBS 247.69</strain>
    </source>
</reference>
<dbReference type="InterPro" id="IPR045246">
    <property type="entry name" value="Piwi_ago-like"/>
</dbReference>
<dbReference type="PROSITE" id="PS50821">
    <property type="entry name" value="PAZ"/>
    <property type="match status" value="1"/>
</dbReference>
<dbReference type="EMBL" id="MU150254">
    <property type="protein sequence ID" value="KAF9464484.1"/>
    <property type="molecule type" value="Genomic_DNA"/>
</dbReference>
<dbReference type="InterPro" id="IPR014811">
    <property type="entry name" value="ArgoL1"/>
</dbReference>
<protein>
    <submittedName>
        <fullName evidence="4">Argonaute-like protein</fullName>
    </submittedName>
</protein>
<dbReference type="PANTHER" id="PTHR22891">
    <property type="entry name" value="EUKARYOTIC TRANSLATION INITIATION FACTOR 2C"/>
    <property type="match status" value="1"/>
</dbReference>
<accession>A0A9P6CL33</accession>
<dbReference type="Gene3D" id="3.30.420.10">
    <property type="entry name" value="Ribonuclease H-like superfamily/Ribonuclease H"/>
    <property type="match status" value="1"/>
</dbReference>
<dbReference type="InterPro" id="IPR003165">
    <property type="entry name" value="Piwi"/>
</dbReference>
<organism evidence="4 5">
    <name type="scientific">Collybia nuda</name>
    <dbReference type="NCBI Taxonomy" id="64659"/>
    <lineage>
        <taxon>Eukaryota</taxon>
        <taxon>Fungi</taxon>
        <taxon>Dikarya</taxon>
        <taxon>Basidiomycota</taxon>
        <taxon>Agaricomycotina</taxon>
        <taxon>Agaricomycetes</taxon>
        <taxon>Agaricomycetidae</taxon>
        <taxon>Agaricales</taxon>
        <taxon>Tricholomatineae</taxon>
        <taxon>Clitocybaceae</taxon>
        <taxon>Collybia</taxon>
    </lineage>
</organism>
<feature type="domain" description="Piwi" evidence="3">
    <location>
        <begin position="555"/>
        <end position="882"/>
    </location>
</feature>
<dbReference type="InterPro" id="IPR032473">
    <property type="entry name" value="Argonaute_Mid_dom"/>
</dbReference>
<dbReference type="InterPro" id="IPR003100">
    <property type="entry name" value="PAZ_dom"/>
</dbReference>
<dbReference type="InterPro" id="IPR012337">
    <property type="entry name" value="RNaseH-like_sf"/>
</dbReference>
<feature type="region of interest" description="Disordered" evidence="1">
    <location>
        <begin position="1"/>
        <end position="38"/>
    </location>
</feature>
<comment type="caution">
    <text evidence="4">The sequence shown here is derived from an EMBL/GenBank/DDBJ whole genome shotgun (WGS) entry which is preliminary data.</text>
</comment>
<dbReference type="GO" id="GO:0003723">
    <property type="term" value="F:RNA binding"/>
    <property type="evidence" value="ECO:0007669"/>
    <property type="project" value="InterPro"/>
</dbReference>
<gene>
    <name evidence="4" type="ORF">BDZ94DRAFT_1321126</name>
</gene>